<evidence type="ECO:0000313" key="9">
    <source>
        <dbReference type="EMBL" id="EGB05761.1"/>
    </source>
</evidence>
<dbReference type="InterPro" id="IPR003152">
    <property type="entry name" value="FATC_dom"/>
</dbReference>
<dbReference type="GeneID" id="20220882"/>
<dbReference type="GO" id="GO:0016242">
    <property type="term" value="P:negative regulation of macroautophagy"/>
    <property type="evidence" value="ECO:0007669"/>
    <property type="project" value="TreeGrafter"/>
</dbReference>
<dbReference type="PROSITE" id="PS50290">
    <property type="entry name" value="PI3_4_KINASE_3"/>
    <property type="match status" value="1"/>
</dbReference>
<sequence>MTRVRLGRAPWPNISVHGCQDHSCYVIESICGFLRSIELFDINREARNDTVIIQAMLMTISLWFKYGSWSSAIYALKQGLAKSSVGIWLGVLPQLIAHLDHAALEPRLLLTHLLTRIGHVHPQALIYPLTISGKSPVVSRRDASFFILCNLQACLYASQANKTLVAEAGLVACELHRAAITWHEAWFQGIENAANLQFGECDLRTTLEQLGRLHSLGDAARILAFSHAHGCEVELARRHLHQFLLSRRDLDLHQAWDVYSILHRRLKQRISSVGCEILELCHIAPMLLSVRNLSLAVPGTSLSAGDKSRTLPICGMQQCGIIHITSFSLKANIICSKQRPRRIKIHGSDGESYDFLLKGNEDLRQDERVMQLCGLINCLLAQAYSKCEPALSAQGLMQITRYAVMPLSNNSGLLEWVSNCCTVHSLIAEHRNRFSIQTDAESSCSQIVAPAYSELCSPGKLEAFSYSLARTKGIDLARMLWLNSEAPCKWLSIRQRFTLTLGLNSMVGFIIGLGDRHLSNIMVNHLTGDVVHIDFGDCFDVASQRAKFPEYVPFRLTRQLISVMEVDGVKGIFRLVCNHAIRVMRAECLSLTAVLEALVHDPLIGLSVILPASPRRSQCFEGTLEVPSQEAAIRVVALIQDKLTGRVVRSGDVTAVEDQVLNLIHQARSRSNICQMFFGWCPFW</sequence>
<dbReference type="SMART" id="SM01343">
    <property type="entry name" value="FATC"/>
    <property type="match status" value="1"/>
</dbReference>
<dbReference type="SUPFAM" id="SSF56112">
    <property type="entry name" value="Protein kinase-like (PK-like)"/>
    <property type="match status" value="1"/>
</dbReference>
<dbReference type="Gene3D" id="1.10.1070.11">
    <property type="entry name" value="Phosphatidylinositol 3-/4-kinase, catalytic domain"/>
    <property type="match status" value="1"/>
</dbReference>
<keyword evidence="3" id="KW-0547">Nucleotide-binding</keyword>
<dbReference type="eggNOG" id="KOG0891">
    <property type="taxonomic scope" value="Eukaryota"/>
</dbReference>
<dbReference type="InterPro" id="IPR009076">
    <property type="entry name" value="FRB_dom"/>
</dbReference>
<dbReference type="InterPro" id="IPR011009">
    <property type="entry name" value="Kinase-like_dom_sf"/>
</dbReference>
<evidence type="ECO:0000256" key="1">
    <source>
        <dbReference type="ARBA" id="ARBA00012513"/>
    </source>
</evidence>
<keyword evidence="4" id="KW-0418">Kinase</keyword>
<dbReference type="InterPro" id="IPR014009">
    <property type="entry name" value="PIK_FAT"/>
</dbReference>
<dbReference type="PROSITE" id="PS00915">
    <property type="entry name" value="PI3_4_KINASE_1"/>
    <property type="match status" value="1"/>
</dbReference>
<feature type="domain" description="FATC" evidence="8">
    <location>
        <begin position="652"/>
        <end position="684"/>
    </location>
</feature>
<dbReference type="GO" id="GO:0031932">
    <property type="term" value="C:TORC2 complex"/>
    <property type="evidence" value="ECO:0007669"/>
    <property type="project" value="TreeGrafter"/>
</dbReference>
<dbReference type="CDD" id="cd05169">
    <property type="entry name" value="PIKKc_TOR"/>
    <property type="match status" value="1"/>
</dbReference>
<keyword evidence="5" id="KW-0067">ATP-binding</keyword>
<evidence type="ECO:0000256" key="5">
    <source>
        <dbReference type="ARBA" id="ARBA00022840"/>
    </source>
</evidence>
<dbReference type="GO" id="GO:0005524">
    <property type="term" value="F:ATP binding"/>
    <property type="evidence" value="ECO:0007669"/>
    <property type="project" value="UniProtKB-KW"/>
</dbReference>
<dbReference type="GO" id="GO:0044877">
    <property type="term" value="F:protein-containing complex binding"/>
    <property type="evidence" value="ECO:0007669"/>
    <property type="project" value="InterPro"/>
</dbReference>
<accession>F0YGQ2</accession>
<dbReference type="InterPro" id="IPR036738">
    <property type="entry name" value="FRB_sf"/>
</dbReference>
<dbReference type="RefSeq" id="XP_009039600.1">
    <property type="nucleotide sequence ID" value="XM_009041352.1"/>
</dbReference>
<dbReference type="OrthoDB" id="381190at2759"/>
<evidence type="ECO:0000259" key="7">
    <source>
        <dbReference type="PROSITE" id="PS51189"/>
    </source>
</evidence>
<dbReference type="AlphaFoldDB" id="F0YGQ2"/>
<feature type="domain" description="FAT" evidence="7">
    <location>
        <begin position="1"/>
        <end position="135"/>
    </location>
</feature>
<dbReference type="InterPro" id="IPR000403">
    <property type="entry name" value="PI3/4_kinase_cat_dom"/>
</dbReference>
<dbReference type="Pfam" id="PF02260">
    <property type="entry name" value="FATC"/>
    <property type="match status" value="1"/>
</dbReference>
<keyword evidence="2" id="KW-0808">Transferase</keyword>
<dbReference type="InParanoid" id="F0YGQ2"/>
<dbReference type="InterPro" id="IPR026683">
    <property type="entry name" value="TOR_cat"/>
</dbReference>
<dbReference type="Proteomes" id="UP000002729">
    <property type="component" value="Unassembled WGS sequence"/>
</dbReference>
<name>F0YGQ2_AURAN</name>
<dbReference type="InterPro" id="IPR050517">
    <property type="entry name" value="DDR_Repair_Kinase"/>
</dbReference>
<dbReference type="KEGG" id="aaf:AURANDRAFT_30397"/>
<dbReference type="Pfam" id="PF08771">
    <property type="entry name" value="FRB_dom"/>
    <property type="match status" value="1"/>
</dbReference>
<dbReference type="InterPro" id="IPR018936">
    <property type="entry name" value="PI3/4_kinase_CS"/>
</dbReference>
<evidence type="ECO:0000256" key="4">
    <source>
        <dbReference type="ARBA" id="ARBA00022777"/>
    </source>
</evidence>
<evidence type="ECO:0000259" key="6">
    <source>
        <dbReference type="PROSITE" id="PS50290"/>
    </source>
</evidence>
<keyword evidence="10" id="KW-1185">Reference proteome</keyword>
<dbReference type="EMBL" id="GL833139">
    <property type="protein sequence ID" value="EGB05761.1"/>
    <property type="molecule type" value="Genomic_DNA"/>
</dbReference>
<dbReference type="PROSITE" id="PS51190">
    <property type="entry name" value="FATC"/>
    <property type="match status" value="1"/>
</dbReference>
<dbReference type="Gene3D" id="1.20.120.150">
    <property type="entry name" value="FKBP12-rapamycin binding domain"/>
    <property type="match status" value="1"/>
</dbReference>
<dbReference type="EC" id="2.7.11.1" evidence="1"/>
<dbReference type="GO" id="GO:0031929">
    <property type="term" value="P:TOR signaling"/>
    <property type="evidence" value="ECO:0007669"/>
    <property type="project" value="TreeGrafter"/>
</dbReference>
<dbReference type="OMA" id="YCAVFKK"/>
<gene>
    <name evidence="9" type="ORF">AURANDRAFT_30397</name>
</gene>
<dbReference type="GO" id="GO:0005737">
    <property type="term" value="C:cytoplasm"/>
    <property type="evidence" value="ECO:0007669"/>
    <property type="project" value="TreeGrafter"/>
</dbReference>
<proteinExistence type="predicted"/>
<evidence type="ECO:0000256" key="3">
    <source>
        <dbReference type="ARBA" id="ARBA00022741"/>
    </source>
</evidence>
<feature type="domain" description="PI3K/PI4K catalytic" evidence="6">
    <location>
        <begin position="327"/>
        <end position="648"/>
    </location>
</feature>
<evidence type="ECO:0000256" key="2">
    <source>
        <dbReference type="ARBA" id="ARBA00022679"/>
    </source>
</evidence>
<dbReference type="SUPFAM" id="SSF47212">
    <property type="entry name" value="FKBP12-rapamycin-binding domain of FKBP-rapamycin-associated protein (FRAP)"/>
    <property type="match status" value="1"/>
</dbReference>
<dbReference type="Gene3D" id="3.30.1010.10">
    <property type="entry name" value="Phosphatidylinositol 3-kinase Catalytic Subunit, Chain A, domain 4"/>
    <property type="match status" value="1"/>
</dbReference>
<dbReference type="PANTHER" id="PTHR11139">
    <property type="entry name" value="ATAXIA TELANGIECTASIA MUTATED ATM -RELATED"/>
    <property type="match status" value="1"/>
</dbReference>
<evidence type="ECO:0000313" key="10">
    <source>
        <dbReference type="Proteomes" id="UP000002729"/>
    </source>
</evidence>
<dbReference type="Pfam" id="PF00454">
    <property type="entry name" value="PI3_PI4_kinase"/>
    <property type="match status" value="1"/>
</dbReference>
<dbReference type="SMART" id="SM01345">
    <property type="entry name" value="Rapamycin_bind"/>
    <property type="match status" value="1"/>
</dbReference>
<dbReference type="PROSITE" id="PS51189">
    <property type="entry name" value="FAT"/>
    <property type="match status" value="1"/>
</dbReference>
<dbReference type="InterPro" id="IPR036940">
    <property type="entry name" value="PI3/4_kinase_cat_sf"/>
</dbReference>
<dbReference type="PANTHER" id="PTHR11139:SF9">
    <property type="entry name" value="SERINE_THREONINE-PROTEIN KINASE MTOR"/>
    <property type="match status" value="1"/>
</dbReference>
<protein>
    <recommendedName>
        <fullName evidence="1">non-specific serine/threonine protein kinase</fullName>
        <ecNumber evidence="1">2.7.11.1</ecNumber>
    </recommendedName>
</protein>
<evidence type="ECO:0000259" key="8">
    <source>
        <dbReference type="PROSITE" id="PS51190"/>
    </source>
</evidence>
<dbReference type="SMART" id="SM00146">
    <property type="entry name" value="PI3Kc"/>
    <property type="match status" value="1"/>
</dbReference>
<dbReference type="GO" id="GO:0005634">
    <property type="term" value="C:nucleus"/>
    <property type="evidence" value="ECO:0007669"/>
    <property type="project" value="TreeGrafter"/>
</dbReference>
<reference evidence="9 10" key="1">
    <citation type="journal article" date="2011" name="Proc. Natl. Acad. Sci. U.S.A.">
        <title>Niche of harmful alga Aureococcus anophagefferens revealed through ecogenomics.</title>
        <authorList>
            <person name="Gobler C.J."/>
            <person name="Berry D.L."/>
            <person name="Dyhrman S.T."/>
            <person name="Wilhelm S.W."/>
            <person name="Salamov A."/>
            <person name="Lobanov A.V."/>
            <person name="Zhang Y."/>
            <person name="Collier J.L."/>
            <person name="Wurch L.L."/>
            <person name="Kustka A.B."/>
            <person name="Dill B.D."/>
            <person name="Shah M."/>
            <person name="VerBerkmoes N.C."/>
            <person name="Kuo A."/>
            <person name="Terry A."/>
            <person name="Pangilinan J."/>
            <person name="Lindquist E.A."/>
            <person name="Lucas S."/>
            <person name="Paulsen I.T."/>
            <person name="Hattenrath-Lehmann T.K."/>
            <person name="Talmage S.C."/>
            <person name="Walker E.A."/>
            <person name="Koch F."/>
            <person name="Burson A.M."/>
            <person name="Marcoval M.A."/>
            <person name="Tang Y.Z."/>
            <person name="Lecleir G.R."/>
            <person name="Coyne K.J."/>
            <person name="Berg G.M."/>
            <person name="Bertrand E.M."/>
            <person name="Saito M.A."/>
            <person name="Gladyshev V.N."/>
            <person name="Grigoriev I.V."/>
        </authorList>
    </citation>
    <scope>NUCLEOTIDE SEQUENCE [LARGE SCALE GENOMIC DNA]</scope>
    <source>
        <strain evidence="10">CCMP 1984</strain>
    </source>
</reference>
<dbReference type="GO" id="GO:0004674">
    <property type="term" value="F:protein serine/threonine kinase activity"/>
    <property type="evidence" value="ECO:0007669"/>
    <property type="project" value="UniProtKB-EC"/>
</dbReference>
<organism evidence="10">
    <name type="scientific">Aureococcus anophagefferens</name>
    <name type="common">Harmful bloom alga</name>
    <dbReference type="NCBI Taxonomy" id="44056"/>
    <lineage>
        <taxon>Eukaryota</taxon>
        <taxon>Sar</taxon>
        <taxon>Stramenopiles</taxon>
        <taxon>Ochrophyta</taxon>
        <taxon>Pelagophyceae</taxon>
        <taxon>Pelagomonadales</taxon>
        <taxon>Pelagomonadaceae</taxon>
        <taxon>Aureococcus</taxon>
    </lineage>
</organism>
<dbReference type="GO" id="GO:0031931">
    <property type="term" value="C:TORC1 complex"/>
    <property type="evidence" value="ECO:0007669"/>
    <property type="project" value="TreeGrafter"/>
</dbReference>